<keyword evidence="2" id="KW-1185">Reference proteome</keyword>
<evidence type="ECO:0000313" key="1">
    <source>
        <dbReference type="EMBL" id="KAJ8674569.1"/>
    </source>
</evidence>
<organism evidence="1 2">
    <name type="scientific">Eretmocerus hayati</name>
    <dbReference type="NCBI Taxonomy" id="131215"/>
    <lineage>
        <taxon>Eukaryota</taxon>
        <taxon>Metazoa</taxon>
        <taxon>Ecdysozoa</taxon>
        <taxon>Arthropoda</taxon>
        <taxon>Hexapoda</taxon>
        <taxon>Insecta</taxon>
        <taxon>Pterygota</taxon>
        <taxon>Neoptera</taxon>
        <taxon>Endopterygota</taxon>
        <taxon>Hymenoptera</taxon>
        <taxon>Apocrita</taxon>
        <taxon>Proctotrupomorpha</taxon>
        <taxon>Chalcidoidea</taxon>
        <taxon>Aphelinidae</taxon>
        <taxon>Aphelininae</taxon>
        <taxon>Eretmocerus</taxon>
    </lineage>
</organism>
<dbReference type="EMBL" id="CM056743">
    <property type="protein sequence ID" value="KAJ8674569.1"/>
    <property type="molecule type" value="Genomic_DNA"/>
</dbReference>
<gene>
    <name evidence="1" type="ORF">QAD02_005831</name>
</gene>
<comment type="caution">
    <text evidence="1">The sequence shown here is derived from an EMBL/GenBank/DDBJ whole genome shotgun (WGS) entry which is preliminary data.</text>
</comment>
<sequence length="144" mass="16482">MRKEDYVNVNLLAVLAGPPPLQLSRGKLRGAPFESTECILLQVSIPDTRGRSSNDRDFRKKLERQPDAAQRRQYCTCSKGRKRGWRGASELHLHNAAEVATFRNEKWSSRVRGYILCKTPSKFRRYVDGASFTYLTLVAHQRDG</sequence>
<reference evidence="1" key="1">
    <citation type="submission" date="2023-04" db="EMBL/GenBank/DDBJ databases">
        <title>A chromosome-level genome assembly of the parasitoid wasp Eretmocerus hayati.</title>
        <authorList>
            <person name="Zhong Y."/>
            <person name="Liu S."/>
            <person name="Liu Y."/>
        </authorList>
    </citation>
    <scope>NUCLEOTIDE SEQUENCE</scope>
    <source>
        <strain evidence="1">ZJU_SS_LIU_2023</strain>
    </source>
</reference>
<evidence type="ECO:0000313" key="2">
    <source>
        <dbReference type="Proteomes" id="UP001239111"/>
    </source>
</evidence>
<proteinExistence type="predicted"/>
<accession>A0ACC2NW93</accession>
<name>A0ACC2NW93_9HYME</name>
<protein>
    <submittedName>
        <fullName evidence="1">Uncharacterized protein</fullName>
    </submittedName>
</protein>
<dbReference type="Proteomes" id="UP001239111">
    <property type="component" value="Chromosome 3"/>
</dbReference>